<evidence type="ECO:0000256" key="9">
    <source>
        <dbReference type="SAM" id="Phobius"/>
    </source>
</evidence>
<keyword evidence="6 9" id="KW-0472">Membrane</keyword>
<feature type="domain" description="Methyl-accepting transducer" evidence="10">
    <location>
        <begin position="356"/>
        <end position="585"/>
    </location>
</feature>
<dbReference type="FunFam" id="1.10.287.950:FF:000001">
    <property type="entry name" value="Methyl-accepting chemotaxis sensory transducer"/>
    <property type="match status" value="1"/>
</dbReference>
<feature type="transmembrane region" description="Helical" evidence="9">
    <location>
        <begin position="272"/>
        <end position="297"/>
    </location>
</feature>
<dbReference type="CDD" id="cd12913">
    <property type="entry name" value="PDC1_MCP_like"/>
    <property type="match status" value="1"/>
</dbReference>
<dbReference type="PROSITE" id="PS50885">
    <property type="entry name" value="HAMP"/>
    <property type="match status" value="1"/>
</dbReference>
<keyword evidence="4 9" id="KW-0812">Transmembrane</keyword>
<dbReference type="SMART" id="SM00304">
    <property type="entry name" value="HAMP"/>
    <property type="match status" value="1"/>
</dbReference>
<evidence type="ECO:0000313" key="12">
    <source>
        <dbReference type="EMBL" id="OBV37288.1"/>
    </source>
</evidence>
<dbReference type="OrthoDB" id="8576332at2"/>
<keyword evidence="3" id="KW-0488">Methylation</keyword>
<feature type="domain" description="HAMP" evidence="11">
    <location>
        <begin position="297"/>
        <end position="351"/>
    </location>
</feature>
<dbReference type="GO" id="GO:0005886">
    <property type="term" value="C:plasma membrane"/>
    <property type="evidence" value="ECO:0007669"/>
    <property type="project" value="UniProtKB-SubCell"/>
</dbReference>
<dbReference type="SMART" id="SM00283">
    <property type="entry name" value="MA"/>
    <property type="match status" value="1"/>
</dbReference>
<dbReference type="InterPro" id="IPR051310">
    <property type="entry name" value="MCP_chemotaxis"/>
</dbReference>
<evidence type="ECO:0000256" key="1">
    <source>
        <dbReference type="ARBA" id="ARBA00004651"/>
    </source>
</evidence>
<evidence type="ECO:0000256" key="7">
    <source>
        <dbReference type="ARBA" id="ARBA00029447"/>
    </source>
</evidence>
<evidence type="ECO:0000256" key="8">
    <source>
        <dbReference type="PROSITE-ProRule" id="PRU00284"/>
    </source>
</evidence>
<dbReference type="Gene3D" id="3.30.450.20">
    <property type="entry name" value="PAS domain"/>
    <property type="match status" value="2"/>
</dbReference>
<evidence type="ECO:0000259" key="10">
    <source>
        <dbReference type="PROSITE" id="PS50111"/>
    </source>
</evidence>
<protein>
    <submittedName>
        <fullName evidence="12">Methyl-accepting chemotaxis protein</fullName>
    </submittedName>
</protein>
<keyword evidence="8" id="KW-0807">Transducer</keyword>
<accession>A0A1A7BYW9</accession>
<dbReference type="InterPro" id="IPR004089">
    <property type="entry name" value="MCPsignal_dom"/>
</dbReference>
<dbReference type="InterPro" id="IPR029151">
    <property type="entry name" value="Sensor-like_sf"/>
</dbReference>
<evidence type="ECO:0000313" key="13">
    <source>
        <dbReference type="Proteomes" id="UP000092713"/>
    </source>
</evidence>
<evidence type="ECO:0000256" key="4">
    <source>
        <dbReference type="ARBA" id="ARBA00022692"/>
    </source>
</evidence>
<dbReference type="STRING" id="1747903.ASR47_1002346"/>
<dbReference type="Pfam" id="PF00672">
    <property type="entry name" value="HAMP"/>
    <property type="match status" value="1"/>
</dbReference>
<evidence type="ECO:0000256" key="3">
    <source>
        <dbReference type="ARBA" id="ARBA00022481"/>
    </source>
</evidence>
<gene>
    <name evidence="12" type="ORF">ASR47_1002346</name>
</gene>
<keyword evidence="2" id="KW-1003">Cell membrane</keyword>
<organism evidence="12 13">
    <name type="scientific">Janthinobacterium psychrotolerans</name>
    <dbReference type="NCBI Taxonomy" id="1747903"/>
    <lineage>
        <taxon>Bacteria</taxon>
        <taxon>Pseudomonadati</taxon>
        <taxon>Pseudomonadota</taxon>
        <taxon>Betaproteobacteria</taxon>
        <taxon>Burkholderiales</taxon>
        <taxon>Oxalobacteraceae</taxon>
        <taxon>Janthinobacterium</taxon>
    </lineage>
</organism>
<comment type="subcellular location">
    <subcellularLocation>
        <location evidence="1">Cell membrane</location>
        <topology evidence="1">Multi-pass membrane protein</topology>
    </subcellularLocation>
</comment>
<comment type="caution">
    <text evidence="12">The sequence shown here is derived from an EMBL/GenBank/DDBJ whole genome shotgun (WGS) entry which is preliminary data.</text>
</comment>
<dbReference type="CDD" id="cd12912">
    <property type="entry name" value="PDC2_MCP_like"/>
    <property type="match status" value="1"/>
</dbReference>
<dbReference type="InterPro" id="IPR003660">
    <property type="entry name" value="HAMP_dom"/>
</dbReference>
<evidence type="ECO:0000256" key="6">
    <source>
        <dbReference type="ARBA" id="ARBA00023136"/>
    </source>
</evidence>
<reference evidence="12 13" key="1">
    <citation type="submission" date="2016-04" db="EMBL/GenBank/DDBJ databases">
        <title>Draft genome sequence of Janthinobacterium psychrotolerans sp. nov., isolated from freshwater sediments in Denmark.</title>
        <authorList>
            <person name="Gong X."/>
            <person name="Skrivergaard S."/>
            <person name="Korsgaard B.S."/>
            <person name="Schreiber L."/>
            <person name="Marshall I.P."/>
            <person name="Finster K."/>
            <person name="Schramm A."/>
        </authorList>
    </citation>
    <scope>NUCLEOTIDE SEQUENCE [LARGE SCALE GENOMIC DNA]</scope>
    <source>
        <strain evidence="12 13">S3-2</strain>
    </source>
</reference>
<proteinExistence type="inferred from homology"/>
<name>A0A1A7BYW9_9BURK</name>
<dbReference type="AlphaFoldDB" id="A0A1A7BYW9"/>
<sequence length="626" mass="65365">MFHTLRARLIAIAIAIVAVALVLLSAVTFVTVRANVLTSLDKQIGDVTRQYARELTDWVQDKQRIASSLKVAVAQADPQPALDTARQAGAMDSVGFALSDKRAVYSGWTVPPDFDGTTRPWYKLAASTGGPAITSPYADAGTGELYVSFVEPVFAQAGGALAGVVSADAKLTSVVRKVNAIHPTEKSFALLVDGTNNTILAHARKELTLKPVSDLAAGLDAALLARLVAGNEHAEVMIDGAQQMVYAAKVEGTPWILLTAVDRDLATASLTAMLRVTVLITVLCLLAAGGLMSVFVSRQLRRMLLVRDALEDIASGEGDLTRRMDASGRDELTQIASAFNRFADKIAAVLLQIRVASDTVRTASGEIASGNSDLSTRTESQASALEETSAAMEQLMATVQQNAENALQANELAASATQVAGRGGEVVQQVVRTMGDINTASRKIVDIISTIDGIAFQTNILALNAAVEAARAGEMGRGFAVVATEVRSLAGRSAEAAKEIKALIGDSVTQVDAGSRLVESAGVTMAEVVDSIGKLAAIVRQISSASHEQSSGITEVGTAVTQMDENTQQNAALVEQAAAAAQSLQQQASALAEVVAGFKLPQLEGIALTSPARAPQAGSRDALRLN</sequence>
<comment type="similarity">
    <text evidence="7">Belongs to the methyl-accepting chemotaxis (MCP) protein family.</text>
</comment>
<dbReference type="Gene3D" id="1.10.287.950">
    <property type="entry name" value="Methyl-accepting chemotaxis protein"/>
    <property type="match status" value="1"/>
</dbReference>
<dbReference type="Pfam" id="PF02743">
    <property type="entry name" value="dCache_1"/>
    <property type="match status" value="1"/>
</dbReference>
<evidence type="ECO:0000256" key="2">
    <source>
        <dbReference type="ARBA" id="ARBA00022475"/>
    </source>
</evidence>
<dbReference type="GO" id="GO:0006935">
    <property type="term" value="P:chemotaxis"/>
    <property type="evidence" value="ECO:0007669"/>
    <property type="project" value="TreeGrafter"/>
</dbReference>
<keyword evidence="5 9" id="KW-1133">Transmembrane helix</keyword>
<dbReference type="Proteomes" id="UP000092713">
    <property type="component" value="Unassembled WGS sequence"/>
</dbReference>
<dbReference type="PATRIC" id="fig|1747903.4.peg.792"/>
<evidence type="ECO:0000259" key="11">
    <source>
        <dbReference type="PROSITE" id="PS50885"/>
    </source>
</evidence>
<dbReference type="InterPro" id="IPR033479">
    <property type="entry name" value="dCache_1"/>
</dbReference>
<dbReference type="CDD" id="cd06225">
    <property type="entry name" value="HAMP"/>
    <property type="match status" value="1"/>
</dbReference>
<dbReference type="PANTHER" id="PTHR43531:SF14">
    <property type="entry name" value="METHYL-ACCEPTING CHEMOTAXIS PROTEIN I-RELATED"/>
    <property type="match status" value="1"/>
</dbReference>
<dbReference type="GO" id="GO:0004888">
    <property type="term" value="F:transmembrane signaling receptor activity"/>
    <property type="evidence" value="ECO:0007669"/>
    <property type="project" value="TreeGrafter"/>
</dbReference>
<dbReference type="SUPFAM" id="SSF103190">
    <property type="entry name" value="Sensory domain-like"/>
    <property type="match status" value="1"/>
</dbReference>
<dbReference type="PANTHER" id="PTHR43531">
    <property type="entry name" value="PROTEIN ICFG"/>
    <property type="match status" value="1"/>
</dbReference>
<dbReference type="GO" id="GO:0007165">
    <property type="term" value="P:signal transduction"/>
    <property type="evidence" value="ECO:0007669"/>
    <property type="project" value="UniProtKB-KW"/>
</dbReference>
<keyword evidence="13" id="KW-1185">Reference proteome</keyword>
<dbReference type="PROSITE" id="PS50111">
    <property type="entry name" value="CHEMOTAXIS_TRANSDUC_2"/>
    <property type="match status" value="1"/>
</dbReference>
<dbReference type="RefSeq" id="WP_065310250.1">
    <property type="nucleotide sequence ID" value="NZ_LOCQ01000061.1"/>
</dbReference>
<evidence type="ECO:0000256" key="5">
    <source>
        <dbReference type="ARBA" id="ARBA00022989"/>
    </source>
</evidence>
<dbReference type="Pfam" id="PF00015">
    <property type="entry name" value="MCPsignal"/>
    <property type="match status" value="1"/>
</dbReference>
<dbReference type="EMBL" id="LOCQ01000061">
    <property type="protein sequence ID" value="OBV37288.1"/>
    <property type="molecule type" value="Genomic_DNA"/>
</dbReference>
<dbReference type="SUPFAM" id="SSF58104">
    <property type="entry name" value="Methyl-accepting chemotaxis protein (MCP) signaling domain"/>
    <property type="match status" value="1"/>
</dbReference>
<dbReference type="CDD" id="cd11386">
    <property type="entry name" value="MCP_signal"/>
    <property type="match status" value="1"/>
</dbReference>